<dbReference type="Gene3D" id="3.40.50.150">
    <property type="entry name" value="Vaccinia Virus protein VP39"/>
    <property type="match status" value="1"/>
</dbReference>
<evidence type="ECO:0000313" key="4">
    <source>
        <dbReference type="Proteomes" id="UP000887116"/>
    </source>
</evidence>
<dbReference type="Proteomes" id="UP000887116">
    <property type="component" value="Unassembled WGS sequence"/>
</dbReference>
<evidence type="ECO:0000313" key="3">
    <source>
        <dbReference type="EMBL" id="GFQ77360.1"/>
    </source>
</evidence>
<dbReference type="InterPro" id="IPR051052">
    <property type="entry name" value="Diverse_substrate_MTase"/>
</dbReference>
<dbReference type="CDD" id="cd02440">
    <property type="entry name" value="AdoMet_MTases"/>
    <property type="match status" value="1"/>
</dbReference>
<keyword evidence="1" id="KW-0489">Methyltransferase</keyword>
<dbReference type="AlphaFoldDB" id="A0A8X6KIS8"/>
<organism evidence="3 4">
    <name type="scientific">Trichonephila clavata</name>
    <name type="common">Joro spider</name>
    <name type="synonym">Nephila clavata</name>
    <dbReference type="NCBI Taxonomy" id="2740835"/>
    <lineage>
        <taxon>Eukaryota</taxon>
        <taxon>Metazoa</taxon>
        <taxon>Ecdysozoa</taxon>
        <taxon>Arthropoda</taxon>
        <taxon>Chelicerata</taxon>
        <taxon>Arachnida</taxon>
        <taxon>Araneae</taxon>
        <taxon>Araneomorphae</taxon>
        <taxon>Entelegynae</taxon>
        <taxon>Araneoidea</taxon>
        <taxon>Nephilidae</taxon>
        <taxon>Trichonephila</taxon>
    </lineage>
</organism>
<dbReference type="InterPro" id="IPR029063">
    <property type="entry name" value="SAM-dependent_MTases_sf"/>
</dbReference>
<evidence type="ECO:0000256" key="1">
    <source>
        <dbReference type="ARBA" id="ARBA00022603"/>
    </source>
</evidence>
<dbReference type="PANTHER" id="PTHR44942">
    <property type="entry name" value="METHYLTRANSF_11 DOMAIN-CONTAINING PROTEIN"/>
    <property type="match status" value="1"/>
</dbReference>
<dbReference type="EMBL" id="BMAO01011873">
    <property type="protein sequence ID" value="GFQ77360.1"/>
    <property type="molecule type" value="Genomic_DNA"/>
</dbReference>
<comment type="caution">
    <text evidence="3">The sequence shown here is derived from an EMBL/GenBank/DDBJ whole genome shotgun (WGS) entry which is preliminary data.</text>
</comment>
<proteinExistence type="predicted"/>
<protein>
    <submittedName>
        <fullName evidence="3">Methyltransf_25 domain-containing protein</fullName>
    </submittedName>
</protein>
<dbReference type="GO" id="GO:0008168">
    <property type="term" value="F:methyltransferase activity"/>
    <property type="evidence" value="ECO:0007669"/>
    <property type="project" value="UniProtKB-KW"/>
</dbReference>
<keyword evidence="4" id="KW-1185">Reference proteome</keyword>
<dbReference type="PANTHER" id="PTHR44942:SF4">
    <property type="entry name" value="METHYLTRANSFERASE TYPE 11 DOMAIN-CONTAINING PROTEIN"/>
    <property type="match status" value="1"/>
</dbReference>
<dbReference type="SUPFAM" id="SSF53335">
    <property type="entry name" value="S-adenosyl-L-methionine-dependent methyltransferases"/>
    <property type="match status" value="1"/>
</dbReference>
<dbReference type="GO" id="GO:0032259">
    <property type="term" value="P:methylation"/>
    <property type="evidence" value="ECO:0007669"/>
    <property type="project" value="UniProtKB-KW"/>
</dbReference>
<dbReference type="Pfam" id="PF13489">
    <property type="entry name" value="Methyltransf_23"/>
    <property type="match status" value="1"/>
</dbReference>
<dbReference type="OrthoDB" id="66144at2759"/>
<gene>
    <name evidence="3" type="primary">AVEN_201813_1</name>
    <name evidence="3" type="ORF">TNCT_729061</name>
</gene>
<sequence>MSRSSITLPKVPGVEQMRIRIPIIEELHHPPPLVSKPVICWAIIIENSCLVFSKMPLHYDADIYSQIDKPWDSIARFLYITLPELGWGISDQEEVVMDVGCGPGRLTSKYILPIFPKVKKVIALDAVSSMIDVAKSLNPHPKIEYAVSNFEDRSSTECWKGKLTKFISIHCFNRLKDQKGAFQNVYDLLQHNGEAAFVFLLHNGYYDALQELAMDLKWSSYFTLNVEDCVPESHIKRYTSLHYKKMLEDIGFEIRHCQQVQNVTTFLSDELYTDFLYSVSELTPYIPDDAKKDFKKDLLRYTLKKNGRNGDGTPVDRTTTLELVVRKRQ</sequence>
<name>A0A8X6KIS8_TRICU</name>
<evidence type="ECO:0000256" key="2">
    <source>
        <dbReference type="ARBA" id="ARBA00022679"/>
    </source>
</evidence>
<accession>A0A8X6KIS8</accession>
<keyword evidence="2" id="KW-0808">Transferase</keyword>
<reference evidence="3" key="1">
    <citation type="submission" date="2020-07" db="EMBL/GenBank/DDBJ databases">
        <title>Multicomponent nature underlies the extraordinary mechanical properties of spider dragline silk.</title>
        <authorList>
            <person name="Kono N."/>
            <person name="Nakamura H."/>
            <person name="Mori M."/>
            <person name="Yoshida Y."/>
            <person name="Ohtoshi R."/>
            <person name="Malay A.D."/>
            <person name="Moran D.A.P."/>
            <person name="Tomita M."/>
            <person name="Numata K."/>
            <person name="Arakawa K."/>
        </authorList>
    </citation>
    <scope>NUCLEOTIDE SEQUENCE</scope>
</reference>